<comment type="caution">
    <text evidence="2">The sequence shown here is derived from an EMBL/GenBank/DDBJ whole genome shotgun (WGS) entry which is preliminary data.</text>
</comment>
<dbReference type="Pfam" id="PF00072">
    <property type="entry name" value="Response_reg"/>
    <property type="match status" value="1"/>
</dbReference>
<dbReference type="GO" id="GO:0000160">
    <property type="term" value="P:phosphorelay signal transduction system"/>
    <property type="evidence" value="ECO:0007669"/>
    <property type="project" value="InterPro"/>
</dbReference>
<name>A0A0W8E8S2_9ZZZZ</name>
<organism evidence="2">
    <name type="scientific">hydrocarbon metagenome</name>
    <dbReference type="NCBI Taxonomy" id="938273"/>
    <lineage>
        <taxon>unclassified sequences</taxon>
        <taxon>metagenomes</taxon>
        <taxon>ecological metagenomes</taxon>
    </lineage>
</organism>
<dbReference type="AlphaFoldDB" id="A0A0W8E8S2"/>
<reference evidence="2" key="1">
    <citation type="journal article" date="2015" name="Proc. Natl. Acad. Sci. U.S.A.">
        <title>Networks of energetic and metabolic interactions define dynamics in microbial communities.</title>
        <authorList>
            <person name="Embree M."/>
            <person name="Liu J.K."/>
            <person name="Al-Bassam M.M."/>
            <person name="Zengler K."/>
        </authorList>
    </citation>
    <scope>NUCLEOTIDE SEQUENCE</scope>
</reference>
<evidence type="ECO:0000259" key="1">
    <source>
        <dbReference type="PROSITE" id="PS50110"/>
    </source>
</evidence>
<gene>
    <name evidence="2" type="ORF">ASZ90_017741</name>
</gene>
<dbReference type="Gene3D" id="3.40.50.2300">
    <property type="match status" value="1"/>
</dbReference>
<proteinExistence type="predicted"/>
<dbReference type="InterPro" id="IPR011006">
    <property type="entry name" value="CheY-like_superfamily"/>
</dbReference>
<dbReference type="SUPFAM" id="SSF52172">
    <property type="entry name" value="CheY-like"/>
    <property type="match status" value="1"/>
</dbReference>
<dbReference type="EMBL" id="LNQE01001837">
    <property type="protein sequence ID" value="KUG04861.1"/>
    <property type="molecule type" value="Genomic_DNA"/>
</dbReference>
<dbReference type="PROSITE" id="PS50110">
    <property type="entry name" value="RESPONSE_REGULATORY"/>
    <property type="match status" value="1"/>
</dbReference>
<dbReference type="InterPro" id="IPR001789">
    <property type="entry name" value="Sig_transdc_resp-reg_receiver"/>
</dbReference>
<evidence type="ECO:0000313" key="2">
    <source>
        <dbReference type="EMBL" id="KUG04861.1"/>
    </source>
</evidence>
<accession>A0A0W8E8S2</accession>
<feature type="domain" description="Response regulatory" evidence="1">
    <location>
        <begin position="2"/>
        <end position="118"/>
    </location>
</feature>
<protein>
    <recommendedName>
        <fullName evidence="1">Response regulatory domain-containing protein</fullName>
    </recommendedName>
</protein>
<sequence length="146" mass="16855">MRAILIQDRYSRGNRLIQMLKKIPEIEIVMQSDKANDAAQICAEHRPDLLILNTFSKDRKALEYTGHIKQNFPDIKILVIIGAEDNDLAREASEAGADIVVRKIFSLDELKQFIRYSQKHYRVFPNTGPEPQDPTQKIIPKVIRKE</sequence>